<evidence type="ECO:0000313" key="1">
    <source>
        <dbReference type="EMBL" id="CAB4795771.1"/>
    </source>
</evidence>
<dbReference type="EMBL" id="CAFAAI010000108">
    <property type="protein sequence ID" value="CAB4795771.1"/>
    <property type="molecule type" value="Genomic_DNA"/>
</dbReference>
<reference evidence="1" key="1">
    <citation type="submission" date="2020-05" db="EMBL/GenBank/DDBJ databases">
        <authorList>
            <person name="Chiriac C."/>
            <person name="Salcher M."/>
            <person name="Ghai R."/>
            <person name="Kavagutti S V."/>
        </authorList>
    </citation>
    <scope>NUCLEOTIDE SEQUENCE</scope>
</reference>
<gene>
    <name evidence="1" type="ORF">UFOPK2992_00731</name>
</gene>
<sequence>MLEQHTEEALYRTEQGAVQHDRLMPVVVCAHVFEIEPIGQIEVALNGAELPGAADGIFHVDVDLGAVERSVAVLHLVLQPMAMQALAQRFGCLVPDLVGAN</sequence>
<proteinExistence type="predicted"/>
<protein>
    <submittedName>
        <fullName evidence="1">Unannotated protein</fullName>
    </submittedName>
</protein>
<organism evidence="1">
    <name type="scientific">freshwater metagenome</name>
    <dbReference type="NCBI Taxonomy" id="449393"/>
    <lineage>
        <taxon>unclassified sequences</taxon>
        <taxon>metagenomes</taxon>
        <taxon>ecological metagenomes</taxon>
    </lineage>
</organism>
<accession>A0A6J6XEY1</accession>
<dbReference type="AlphaFoldDB" id="A0A6J6XEY1"/>
<name>A0A6J6XEY1_9ZZZZ</name>